<dbReference type="InParanoid" id="A0A3N4M090"/>
<reference evidence="2 3" key="1">
    <citation type="journal article" date="2018" name="Nat. Ecol. Evol.">
        <title>Pezizomycetes genomes reveal the molecular basis of ectomycorrhizal truffle lifestyle.</title>
        <authorList>
            <person name="Murat C."/>
            <person name="Payen T."/>
            <person name="Noel B."/>
            <person name="Kuo A."/>
            <person name="Morin E."/>
            <person name="Chen J."/>
            <person name="Kohler A."/>
            <person name="Krizsan K."/>
            <person name="Balestrini R."/>
            <person name="Da Silva C."/>
            <person name="Montanini B."/>
            <person name="Hainaut M."/>
            <person name="Levati E."/>
            <person name="Barry K.W."/>
            <person name="Belfiori B."/>
            <person name="Cichocki N."/>
            <person name="Clum A."/>
            <person name="Dockter R.B."/>
            <person name="Fauchery L."/>
            <person name="Guy J."/>
            <person name="Iotti M."/>
            <person name="Le Tacon F."/>
            <person name="Lindquist E.A."/>
            <person name="Lipzen A."/>
            <person name="Malagnac F."/>
            <person name="Mello A."/>
            <person name="Molinier V."/>
            <person name="Miyauchi S."/>
            <person name="Poulain J."/>
            <person name="Riccioni C."/>
            <person name="Rubini A."/>
            <person name="Sitrit Y."/>
            <person name="Splivallo R."/>
            <person name="Traeger S."/>
            <person name="Wang M."/>
            <person name="Zifcakova L."/>
            <person name="Wipf D."/>
            <person name="Zambonelli A."/>
            <person name="Paolocci F."/>
            <person name="Nowrousian M."/>
            <person name="Ottonello S."/>
            <person name="Baldrian P."/>
            <person name="Spatafora J.W."/>
            <person name="Henrissat B."/>
            <person name="Nagy L.G."/>
            <person name="Aury J.M."/>
            <person name="Wincker P."/>
            <person name="Grigoriev I.V."/>
            <person name="Bonfante P."/>
            <person name="Martin F.M."/>
        </authorList>
    </citation>
    <scope>NUCLEOTIDE SEQUENCE [LARGE SCALE GENOMIC DNA]</scope>
    <source>
        <strain evidence="2 3">ATCC MYA-4762</strain>
    </source>
</reference>
<proteinExistence type="predicted"/>
<evidence type="ECO:0000256" key="1">
    <source>
        <dbReference type="SAM" id="SignalP"/>
    </source>
</evidence>
<feature type="signal peptide" evidence="1">
    <location>
        <begin position="1"/>
        <end position="24"/>
    </location>
</feature>
<evidence type="ECO:0008006" key="4">
    <source>
        <dbReference type="Google" id="ProtNLM"/>
    </source>
</evidence>
<keyword evidence="3" id="KW-1185">Reference proteome</keyword>
<evidence type="ECO:0000313" key="2">
    <source>
        <dbReference type="EMBL" id="RPB26812.1"/>
    </source>
</evidence>
<accession>A0A3N4M090</accession>
<protein>
    <recommendedName>
        <fullName evidence="4">Secreted protein</fullName>
    </recommendedName>
</protein>
<dbReference type="Proteomes" id="UP000267821">
    <property type="component" value="Unassembled WGS sequence"/>
</dbReference>
<organism evidence="2 3">
    <name type="scientific">Terfezia boudieri ATCC MYA-4762</name>
    <dbReference type="NCBI Taxonomy" id="1051890"/>
    <lineage>
        <taxon>Eukaryota</taxon>
        <taxon>Fungi</taxon>
        <taxon>Dikarya</taxon>
        <taxon>Ascomycota</taxon>
        <taxon>Pezizomycotina</taxon>
        <taxon>Pezizomycetes</taxon>
        <taxon>Pezizales</taxon>
        <taxon>Pezizaceae</taxon>
        <taxon>Terfezia</taxon>
    </lineage>
</organism>
<sequence>MNIFYLFLLIFWYHFATLLLIAEGTSPSLVGTTPTCAPATLLPSLDHYPSFSICVLGDGIAKNHHQGVVFIQ</sequence>
<gene>
    <name evidence="2" type="ORF">L211DRAFT_655544</name>
</gene>
<dbReference type="AlphaFoldDB" id="A0A3N4M090"/>
<feature type="chain" id="PRO_5018022118" description="Secreted protein" evidence="1">
    <location>
        <begin position="25"/>
        <end position="72"/>
    </location>
</feature>
<keyword evidence="1" id="KW-0732">Signal</keyword>
<name>A0A3N4M090_9PEZI</name>
<evidence type="ECO:0000313" key="3">
    <source>
        <dbReference type="Proteomes" id="UP000267821"/>
    </source>
</evidence>
<dbReference type="EMBL" id="ML121533">
    <property type="protein sequence ID" value="RPB26812.1"/>
    <property type="molecule type" value="Genomic_DNA"/>
</dbReference>